<dbReference type="Pfam" id="PF01909">
    <property type="entry name" value="NTP_transf_2"/>
    <property type="match status" value="1"/>
</dbReference>
<keyword evidence="2 7" id="KW-0548">Nucleotidyltransferase</keyword>
<dbReference type="Pfam" id="PF08335">
    <property type="entry name" value="GlnD_UR_UTase"/>
    <property type="match status" value="1"/>
</dbReference>
<dbReference type="InterPro" id="IPR043519">
    <property type="entry name" value="NT_sf"/>
</dbReference>
<dbReference type="EC" id="2.7.7.59" evidence="7"/>
<evidence type="ECO:0000256" key="3">
    <source>
        <dbReference type="ARBA" id="ARBA00022801"/>
    </source>
</evidence>
<keyword evidence="8" id="KW-1185">Reference proteome</keyword>
<dbReference type="PANTHER" id="PTHR47320:SF1">
    <property type="entry name" value="BIFUNCTIONAL URIDYLYLTRANSFERASE_URIDYLYL-REMOVING ENZYME"/>
    <property type="match status" value="1"/>
</dbReference>
<keyword evidence="5" id="KW-0511">Multifunctional enzyme</keyword>
<sequence length="610" mass="67676">MSTAVDGLQQRFLEISEPDTDGVYRDGPQRRARRTDLAVRALRELWTQACEDVPFDVPREGIGLAAVGSLARGQIGPCSDLDLVIVHDVHILDQEQLAAFASKLWYPLWDCGLGLDQSVRTRQQCEDITDKDLPAVVGWLDMTPIAGDVDYLAGTATEILARWRKAARQRLPELLGSASERLERSGRLAYLNQPDVKESRGGLRDTTLISALAASWLADRPHGRYDQAVERLLDIRDCLHLAARKDTDILLAAYQPRVAALLGLDDPTLPRNERDVKAIDDLQTMLARLGRAIAFSWESTAARASHTLTHDKPRFAFFQVFTPRFGGRREAPTFEILAPGVAQHEREVVLAPSVKPETDAELPLRVAVAAAEYGLPINALTLRNLGRCPITDRDWSASMRALLIRLLASGSALTDVWEELDSVDIPGRWIPEWLAIRNRPSASSAHRFTIDRHMIEVVSRLGRRSQHGHGYDDEEYAILLLAGLLHDIGKRPGVDDHAREGARHVPVILERMGFAPRVVDRVALLVREHLSLSRLAGTCDPNDIASAGKLAARLDHDPVLLDMLLDLTKADGSSLGATAGETITKHYGWSQWRERLVVTMADTVRAAMRR</sequence>
<organism evidence="7 8">
    <name type="scientific">Bifidobacterium mongoliense DSM 21395</name>
    <dbReference type="NCBI Taxonomy" id="1437603"/>
    <lineage>
        <taxon>Bacteria</taxon>
        <taxon>Bacillati</taxon>
        <taxon>Actinomycetota</taxon>
        <taxon>Actinomycetes</taxon>
        <taxon>Bifidobacteriales</taxon>
        <taxon>Bifidobacteriaceae</taxon>
        <taxon>Bifidobacterium</taxon>
    </lineage>
</organism>
<dbReference type="InterPro" id="IPR013546">
    <property type="entry name" value="PII_UdlTrfase/GS_AdlTrfase"/>
</dbReference>
<evidence type="ECO:0000259" key="6">
    <source>
        <dbReference type="PROSITE" id="PS51831"/>
    </source>
</evidence>
<dbReference type="SUPFAM" id="SSF81301">
    <property type="entry name" value="Nucleotidyltransferase"/>
    <property type="match status" value="1"/>
</dbReference>
<comment type="caution">
    <text evidence="7">The sequence shown here is derived from an EMBL/GenBank/DDBJ whole genome shotgun (WGS) entry which is preliminary data.</text>
</comment>
<dbReference type="PROSITE" id="PS51831">
    <property type="entry name" value="HD"/>
    <property type="match status" value="1"/>
</dbReference>
<dbReference type="GeneID" id="93094791"/>
<evidence type="ECO:0000256" key="4">
    <source>
        <dbReference type="ARBA" id="ARBA00022842"/>
    </source>
</evidence>
<dbReference type="AlphaFoldDB" id="A0A087C4K9"/>
<keyword evidence="3" id="KW-0378">Hydrolase</keyword>
<dbReference type="CDD" id="cd05401">
    <property type="entry name" value="NT_GlnE_GlnD_like"/>
    <property type="match status" value="1"/>
</dbReference>
<dbReference type="GO" id="GO:0016787">
    <property type="term" value="F:hydrolase activity"/>
    <property type="evidence" value="ECO:0007669"/>
    <property type="project" value="UniProtKB-KW"/>
</dbReference>
<dbReference type="RefSeq" id="WP_033513046.1">
    <property type="nucleotide sequence ID" value="NZ_JDUO01000009.1"/>
</dbReference>
<evidence type="ECO:0000256" key="5">
    <source>
        <dbReference type="ARBA" id="ARBA00023268"/>
    </source>
</evidence>
<dbReference type="InterPro" id="IPR002934">
    <property type="entry name" value="Polymerase_NTP_transf_dom"/>
</dbReference>
<feature type="domain" description="HD" evidence="6">
    <location>
        <begin position="450"/>
        <end position="557"/>
    </location>
</feature>
<dbReference type="STRING" id="1437603.GCA_000771525_01781"/>
<dbReference type="Pfam" id="PF01966">
    <property type="entry name" value="HD"/>
    <property type="match status" value="1"/>
</dbReference>
<evidence type="ECO:0000256" key="2">
    <source>
        <dbReference type="ARBA" id="ARBA00022695"/>
    </source>
</evidence>
<dbReference type="OrthoDB" id="9758038at2"/>
<accession>A0A087C4K9</accession>
<keyword evidence="4" id="KW-0460">Magnesium</keyword>
<dbReference type="PANTHER" id="PTHR47320">
    <property type="entry name" value="BIFUNCTIONAL URIDYLYLTRANSFERASE/URIDYLYL-REMOVING ENZYME"/>
    <property type="match status" value="1"/>
</dbReference>
<evidence type="ECO:0000313" key="7">
    <source>
        <dbReference type="EMBL" id="KFI78209.1"/>
    </source>
</evidence>
<dbReference type="Gene3D" id="1.10.3210.10">
    <property type="entry name" value="Hypothetical protein af1432"/>
    <property type="match status" value="1"/>
</dbReference>
<reference evidence="7 8" key="1">
    <citation type="submission" date="2014-03" db="EMBL/GenBank/DDBJ databases">
        <title>Genomics of Bifidobacteria.</title>
        <authorList>
            <person name="Ventura M."/>
            <person name="Milani C."/>
            <person name="Lugli G.A."/>
        </authorList>
    </citation>
    <scope>NUCLEOTIDE SEQUENCE [LARGE SCALE GENOMIC DNA]</scope>
    <source>
        <strain evidence="7 8">DSM 21395</strain>
    </source>
</reference>
<dbReference type="EMBL" id="JGZE01000004">
    <property type="protein sequence ID" value="KFI78209.1"/>
    <property type="molecule type" value="Genomic_DNA"/>
</dbReference>
<protein>
    <submittedName>
        <fullName evidence="7">Protein PII uridylyltransferase</fullName>
        <ecNumber evidence="7">2.7.7.59</ecNumber>
    </submittedName>
</protein>
<dbReference type="eggNOG" id="COG2844">
    <property type="taxonomic scope" value="Bacteria"/>
</dbReference>
<evidence type="ECO:0000256" key="1">
    <source>
        <dbReference type="ARBA" id="ARBA00022679"/>
    </source>
</evidence>
<dbReference type="GO" id="GO:0008773">
    <property type="term" value="F:[protein-PII] uridylyltransferase activity"/>
    <property type="evidence" value="ECO:0007669"/>
    <property type="project" value="UniProtKB-EC"/>
</dbReference>
<dbReference type="Proteomes" id="UP000029082">
    <property type="component" value="Unassembled WGS sequence"/>
</dbReference>
<dbReference type="SUPFAM" id="SSF109604">
    <property type="entry name" value="HD-domain/PDEase-like"/>
    <property type="match status" value="1"/>
</dbReference>
<name>A0A087C4K9_9BIFI</name>
<dbReference type="InterPro" id="IPR006674">
    <property type="entry name" value="HD_domain"/>
</dbReference>
<dbReference type="InterPro" id="IPR010043">
    <property type="entry name" value="UTase/UR"/>
</dbReference>
<proteinExistence type="predicted"/>
<gene>
    <name evidence="7" type="ORF">BMON_1473</name>
</gene>
<evidence type="ECO:0000313" key="8">
    <source>
        <dbReference type="Proteomes" id="UP000029082"/>
    </source>
</evidence>
<keyword evidence="1 7" id="KW-0808">Transferase</keyword>